<dbReference type="AlphaFoldDB" id="A0AAD4LYV1"/>
<feature type="region of interest" description="Disordered" evidence="1">
    <location>
        <begin position="56"/>
        <end position="104"/>
    </location>
</feature>
<protein>
    <submittedName>
        <fullName evidence="2">Uncharacterized protein</fullName>
    </submittedName>
</protein>
<sequence>MTNARTSTTTHPDSLHALTTTRIPAKDQKNPDPTMPRQFAPRAEEFTNTLTRREYEERASLHQPNDATALSAAEDETTLDDAAASTAAEDKKPNDTATLRAVED</sequence>
<proteinExistence type="predicted"/>
<name>A0AAD4LYV1_9AGAM</name>
<organism evidence="2 3">
    <name type="scientific">Multifurca ochricompacta</name>
    <dbReference type="NCBI Taxonomy" id="376703"/>
    <lineage>
        <taxon>Eukaryota</taxon>
        <taxon>Fungi</taxon>
        <taxon>Dikarya</taxon>
        <taxon>Basidiomycota</taxon>
        <taxon>Agaricomycotina</taxon>
        <taxon>Agaricomycetes</taxon>
        <taxon>Russulales</taxon>
        <taxon>Russulaceae</taxon>
        <taxon>Multifurca</taxon>
    </lineage>
</organism>
<dbReference type="EMBL" id="WTXG01000066">
    <property type="protein sequence ID" value="KAI0294893.1"/>
    <property type="molecule type" value="Genomic_DNA"/>
</dbReference>
<evidence type="ECO:0000313" key="2">
    <source>
        <dbReference type="EMBL" id="KAI0294893.1"/>
    </source>
</evidence>
<reference evidence="2" key="1">
    <citation type="journal article" date="2022" name="New Phytol.">
        <title>Evolutionary transition to the ectomycorrhizal habit in the genomes of a hyperdiverse lineage of mushroom-forming fungi.</title>
        <authorList>
            <person name="Looney B."/>
            <person name="Miyauchi S."/>
            <person name="Morin E."/>
            <person name="Drula E."/>
            <person name="Courty P.E."/>
            <person name="Kohler A."/>
            <person name="Kuo A."/>
            <person name="LaButti K."/>
            <person name="Pangilinan J."/>
            <person name="Lipzen A."/>
            <person name="Riley R."/>
            <person name="Andreopoulos W."/>
            <person name="He G."/>
            <person name="Johnson J."/>
            <person name="Nolan M."/>
            <person name="Tritt A."/>
            <person name="Barry K.W."/>
            <person name="Grigoriev I.V."/>
            <person name="Nagy L.G."/>
            <person name="Hibbett D."/>
            <person name="Henrissat B."/>
            <person name="Matheny P.B."/>
            <person name="Labbe J."/>
            <person name="Martin F.M."/>
        </authorList>
    </citation>
    <scope>NUCLEOTIDE SEQUENCE</scope>
    <source>
        <strain evidence="2">BPL690</strain>
    </source>
</reference>
<feature type="region of interest" description="Disordered" evidence="1">
    <location>
        <begin position="1"/>
        <end position="43"/>
    </location>
</feature>
<evidence type="ECO:0000313" key="3">
    <source>
        <dbReference type="Proteomes" id="UP001203297"/>
    </source>
</evidence>
<evidence type="ECO:0000256" key="1">
    <source>
        <dbReference type="SAM" id="MobiDB-lite"/>
    </source>
</evidence>
<comment type="caution">
    <text evidence="2">The sequence shown here is derived from an EMBL/GenBank/DDBJ whole genome shotgun (WGS) entry which is preliminary data.</text>
</comment>
<feature type="compositionally biased region" description="Polar residues" evidence="1">
    <location>
        <begin position="1"/>
        <end position="22"/>
    </location>
</feature>
<dbReference type="Proteomes" id="UP001203297">
    <property type="component" value="Unassembled WGS sequence"/>
</dbReference>
<keyword evidence="3" id="KW-1185">Reference proteome</keyword>
<accession>A0AAD4LYV1</accession>
<gene>
    <name evidence="2" type="ORF">B0F90DRAFT_1820889</name>
</gene>